<sequence>MTAKAPRGHIIDTARLVEHFPTHRHESAFWESLGRAVATFGFLEEMLAKAIFAFTAIRPYEESEIEKAFEQWLPKLERALTDPLGGLIDSFGKAVRDHPEEAISDLPDLLSDLKKAAAMRNILSHGSWRLPDAHGAAVPLFVNRQKEVVETAMDCAYLGTTGPGKPIWERQA</sequence>
<evidence type="ECO:0008006" key="3">
    <source>
        <dbReference type="Google" id="ProtNLM"/>
    </source>
</evidence>
<evidence type="ECO:0000313" key="2">
    <source>
        <dbReference type="EMBL" id="VFK56221.1"/>
    </source>
</evidence>
<dbReference type="AlphaFoldDB" id="A0A450ZR93"/>
<protein>
    <recommendedName>
        <fullName evidence="3">RiboL-PSP-HEPN domain-containing protein</fullName>
    </recommendedName>
</protein>
<organism evidence="2">
    <name type="scientific">Candidatus Kentrum sp. TC</name>
    <dbReference type="NCBI Taxonomy" id="2126339"/>
    <lineage>
        <taxon>Bacteria</taxon>
        <taxon>Pseudomonadati</taxon>
        <taxon>Pseudomonadota</taxon>
        <taxon>Gammaproteobacteria</taxon>
        <taxon>Candidatus Kentrum</taxon>
    </lineage>
</organism>
<gene>
    <name evidence="1" type="ORF">BECKTC1821E_GA0114239_11022</name>
    <name evidence="2" type="ORF">BECKTC1821F_GA0114240_100958</name>
</gene>
<evidence type="ECO:0000313" key="1">
    <source>
        <dbReference type="EMBL" id="VFK48084.1"/>
    </source>
</evidence>
<dbReference type="EMBL" id="CAADFT010000102">
    <property type="protein sequence ID" value="VFK48084.1"/>
    <property type="molecule type" value="Genomic_DNA"/>
</dbReference>
<proteinExistence type="predicted"/>
<accession>A0A450ZR93</accession>
<dbReference type="EMBL" id="CAADFW010000009">
    <property type="protein sequence ID" value="VFK56221.1"/>
    <property type="molecule type" value="Genomic_DNA"/>
</dbReference>
<reference evidence="2" key="1">
    <citation type="submission" date="2019-02" db="EMBL/GenBank/DDBJ databases">
        <authorList>
            <person name="Gruber-Vodicka R. H."/>
            <person name="Seah K. B. B."/>
        </authorList>
    </citation>
    <scope>NUCLEOTIDE SEQUENCE</scope>
    <source>
        <strain evidence="1">BECK_BZ125</strain>
        <strain evidence="2">BECK_BZ126</strain>
    </source>
</reference>
<name>A0A450ZR93_9GAMM</name>